<dbReference type="EMBL" id="BARS01006962">
    <property type="protein sequence ID" value="GAF76236.1"/>
    <property type="molecule type" value="Genomic_DNA"/>
</dbReference>
<reference evidence="1" key="1">
    <citation type="journal article" date="2014" name="Front. Microbiol.">
        <title>High frequency of phylogenetically diverse reductive dehalogenase-homologous genes in deep subseafloor sedimentary metagenomes.</title>
        <authorList>
            <person name="Kawai M."/>
            <person name="Futagami T."/>
            <person name="Toyoda A."/>
            <person name="Takaki Y."/>
            <person name="Nishi S."/>
            <person name="Hori S."/>
            <person name="Arai W."/>
            <person name="Tsubouchi T."/>
            <person name="Morono Y."/>
            <person name="Uchiyama I."/>
            <person name="Ito T."/>
            <person name="Fujiyama A."/>
            <person name="Inagaki F."/>
            <person name="Takami H."/>
        </authorList>
    </citation>
    <scope>NUCLEOTIDE SEQUENCE</scope>
    <source>
        <strain evidence="1">Expedition CK06-06</strain>
    </source>
</reference>
<protein>
    <submittedName>
        <fullName evidence="1">Uncharacterized protein</fullName>
    </submittedName>
</protein>
<organism evidence="1">
    <name type="scientific">marine sediment metagenome</name>
    <dbReference type="NCBI Taxonomy" id="412755"/>
    <lineage>
        <taxon>unclassified sequences</taxon>
        <taxon>metagenomes</taxon>
        <taxon>ecological metagenomes</taxon>
    </lineage>
</organism>
<evidence type="ECO:0000313" key="1">
    <source>
        <dbReference type="EMBL" id="GAF76236.1"/>
    </source>
</evidence>
<name>X0SM62_9ZZZZ</name>
<proteinExistence type="predicted"/>
<dbReference type="AlphaFoldDB" id="X0SM62"/>
<comment type="caution">
    <text evidence="1">The sequence shown here is derived from an EMBL/GenBank/DDBJ whole genome shotgun (WGS) entry which is preliminary data.</text>
</comment>
<gene>
    <name evidence="1" type="ORF">S01H1_13484</name>
</gene>
<accession>X0SM62</accession>
<sequence length="165" mass="19691">MTDYIKKFEFKETLKKITYIEESPLELNEDFVFYHNKSKVRKELTPLQYLIKSFTKNPLLALGIQDSFLKKEFTDKYFIILFTTSENVKNSNRIIAEYTDIEINQGCFYLVATSDYMLLLTKDLDGIKSGKKIMEEILNQVLEDYFTKKNFDDFIKIRQFRIYSC</sequence>